<dbReference type="InterPro" id="IPR036964">
    <property type="entry name" value="RASGEF_cat_dom_sf"/>
</dbReference>
<dbReference type="SMART" id="SM00147">
    <property type="entry name" value="RasGEF"/>
    <property type="match status" value="1"/>
</dbReference>
<organism evidence="6 7">
    <name type="scientific">Apiotrichum porosum</name>
    <dbReference type="NCBI Taxonomy" id="105984"/>
    <lineage>
        <taxon>Eukaryota</taxon>
        <taxon>Fungi</taxon>
        <taxon>Dikarya</taxon>
        <taxon>Basidiomycota</taxon>
        <taxon>Agaricomycotina</taxon>
        <taxon>Tremellomycetes</taxon>
        <taxon>Trichosporonales</taxon>
        <taxon>Trichosporonaceae</taxon>
        <taxon>Apiotrichum</taxon>
    </lineage>
</organism>
<dbReference type="InterPro" id="IPR000651">
    <property type="entry name" value="Ras-like_Gua-exchang_fac_N"/>
</dbReference>
<evidence type="ECO:0000313" key="6">
    <source>
        <dbReference type="EMBL" id="RSH82601.1"/>
    </source>
</evidence>
<evidence type="ECO:0000259" key="4">
    <source>
        <dbReference type="PROSITE" id="PS50009"/>
    </source>
</evidence>
<dbReference type="AlphaFoldDB" id="A0A427XV38"/>
<dbReference type="OrthoDB" id="28357at2759"/>
<feature type="domain" description="Ras-GEF" evidence="4">
    <location>
        <begin position="620"/>
        <end position="857"/>
    </location>
</feature>
<feature type="compositionally biased region" description="Low complexity" evidence="3">
    <location>
        <begin position="42"/>
        <end position="71"/>
    </location>
</feature>
<evidence type="ECO:0000259" key="5">
    <source>
        <dbReference type="PROSITE" id="PS50212"/>
    </source>
</evidence>
<dbReference type="GeneID" id="39592128"/>
<feature type="compositionally biased region" description="Polar residues" evidence="3">
    <location>
        <begin position="308"/>
        <end position="324"/>
    </location>
</feature>
<accession>A0A427XV38</accession>
<dbReference type="SUPFAM" id="SSF52540">
    <property type="entry name" value="P-loop containing nucleoside triphosphate hydrolases"/>
    <property type="match status" value="1"/>
</dbReference>
<dbReference type="InterPro" id="IPR008937">
    <property type="entry name" value="Ras-like_GEF"/>
</dbReference>
<dbReference type="Gene3D" id="3.40.50.300">
    <property type="entry name" value="P-loop containing nucleotide triphosphate hydrolases"/>
    <property type="match status" value="1"/>
</dbReference>
<evidence type="ECO:0000256" key="2">
    <source>
        <dbReference type="PROSITE-ProRule" id="PRU00168"/>
    </source>
</evidence>
<dbReference type="InterPro" id="IPR023578">
    <property type="entry name" value="Ras_GEF_dom_sf"/>
</dbReference>
<dbReference type="InterPro" id="IPR001895">
    <property type="entry name" value="RASGEF_cat_dom"/>
</dbReference>
<comment type="caution">
    <text evidence="6">The sequence shown here is derived from an EMBL/GenBank/DDBJ whole genome shotgun (WGS) entry which is preliminary data.</text>
</comment>
<keyword evidence="7" id="KW-1185">Reference proteome</keyword>
<gene>
    <name evidence="6" type="ORF">EHS24_007585</name>
</gene>
<dbReference type="GO" id="GO:0005886">
    <property type="term" value="C:plasma membrane"/>
    <property type="evidence" value="ECO:0007669"/>
    <property type="project" value="TreeGrafter"/>
</dbReference>
<dbReference type="Pfam" id="PF00617">
    <property type="entry name" value="RasGEF"/>
    <property type="match status" value="1"/>
</dbReference>
<feature type="compositionally biased region" description="Pro residues" evidence="3">
    <location>
        <begin position="1"/>
        <end position="11"/>
    </location>
</feature>
<feature type="compositionally biased region" description="Polar residues" evidence="3">
    <location>
        <begin position="72"/>
        <end position="91"/>
    </location>
</feature>
<feature type="domain" description="N-terminal Ras-GEF" evidence="5">
    <location>
        <begin position="398"/>
        <end position="519"/>
    </location>
</feature>
<protein>
    <submittedName>
        <fullName evidence="6">Uncharacterized protein</fullName>
    </submittedName>
</protein>
<dbReference type="Proteomes" id="UP000279236">
    <property type="component" value="Unassembled WGS sequence"/>
</dbReference>
<dbReference type="PROSITE" id="PS50212">
    <property type="entry name" value="RASGEF_NTER"/>
    <property type="match status" value="1"/>
</dbReference>
<dbReference type="PANTHER" id="PTHR23113:SF348">
    <property type="entry name" value="GUANYL-NUCLEOTIDE EXCHANGE FACTOR RASGEF, PUTATIVE (AFU_ORTHOLOGUE AFUA_1G04700)-RELATED"/>
    <property type="match status" value="1"/>
</dbReference>
<feature type="compositionally biased region" description="Polar residues" evidence="3">
    <location>
        <begin position="354"/>
        <end position="372"/>
    </location>
</feature>
<feature type="region of interest" description="Disordered" evidence="3">
    <location>
        <begin position="294"/>
        <end position="377"/>
    </location>
</feature>
<dbReference type="EMBL" id="RSCE01000005">
    <property type="protein sequence ID" value="RSH82601.1"/>
    <property type="molecule type" value="Genomic_DNA"/>
</dbReference>
<proteinExistence type="predicted"/>
<dbReference type="PANTHER" id="PTHR23113">
    <property type="entry name" value="GUANINE NUCLEOTIDE EXCHANGE FACTOR"/>
    <property type="match status" value="1"/>
</dbReference>
<dbReference type="STRING" id="105984.A0A427XV38"/>
<dbReference type="GO" id="GO:0007265">
    <property type="term" value="P:Ras protein signal transduction"/>
    <property type="evidence" value="ECO:0007669"/>
    <property type="project" value="TreeGrafter"/>
</dbReference>
<dbReference type="PROSITE" id="PS50009">
    <property type="entry name" value="RASGEF_CAT"/>
    <property type="match status" value="1"/>
</dbReference>
<sequence length="874" mass="96637">MSQGEPPPAPPKDMVVDHSSLFQSARRQMAARDAEAMRRARWAVPYSSDSEPPSSRSSHGHGSLLSPGTGSIRRSSLSRQLGMTEAAPNSPQQQQQQTHSEESVSLRTSPRAASNYVIAVVGHEGVGKTTVIRRAVKSWSGSAPVTTYTPEGHAISSSFAQIKAGGKLAHDCNVEFVEVNLKALDLSGVAQVWPAGMSPVSGAILCYDAERRDTLRGLSEALHQLCPALPMVLFACKSDPDKKLEVDAQVGDSIGQPYNVGLIEVTTAATAQGKHKMRAGLRWLLYRLEERQRREARRSDPNACGAQPLSTTSSPKPNDNSESDSFPWLRHSNRDDFSDAHSSSSSLGWMMKGNRQSATTVSTENSVDSTPTLEGEKSAGAAISIPATVTPADSNDAQGYTSQSELMTRLFTAIVSTENDSFVNAFCMTYRRFCHPSELMAEFLDRFVEVEGYPVSRDIRMWALMKLAGALLDWVTRYPGDLSDPETRSLFQKTVSCMLKYTFLGHITDDLALIEGSVEGTPDVDISWSCRRSKDPPTLTVVVGNEDLREDYESSINTPRDEPLSTRSIEESIYSKRPMASDQTTTTTDSSSDLSRSIYSGDDTGHQRWSQAFHAVLQMDPYTFALELTRMQWEMFSVIRPRDVLRHDLGKERDEPVSRSIDFFNHVARFVSTMVLASPKPKNRARVYEAFVKIAHQLRRLNNYDSLSAVISGLRETSVHRLGETHKLVRLEPTLARDFQSHMRLMDPRGGYVIYRRALQADSTYGHTAIPLLSAVLSLVSRLQAGRPEDRRPSDGFVQWGKFQRFGEILAVIPDFQSRGPMVPGTASASFRRLIEATPVIPNEDGLYERSKLIEPGGIQGTNMLRKLAANLAL</sequence>
<name>A0A427XV38_9TREE</name>
<dbReference type="Gene3D" id="1.20.870.10">
    <property type="entry name" value="Son of sevenless (SoS) protein Chain: S domain 1"/>
    <property type="match status" value="1"/>
</dbReference>
<evidence type="ECO:0000313" key="7">
    <source>
        <dbReference type="Proteomes" id="UP000279236"/>
    </source>
</evidence>
<feature type="compositionally biased region" description="Basic and acidic residues" evidence="3">
    <location>
        <begin position="559"/>
        <end position="574"/>
    </location>
</feature>
<feature type="region of interest" description="Disordered" evidence="3">
    <location>
        <begin position="550"/>
        <end position="598"/>
    </location>
</feature>
<reference evidence="6 7" key="1">
    <citation type="submission" date="2018-11" db="EMBL/GenBank/DDBJ databases">
        <title>Genome sequence of Apiotrichum porosum DSM 27194.</title>
        <authorList>
            <person name="Aliyu H."/>
            <person name="Gorte O."/>
            <person name="Ochsenreither K."/>
        </authorList>
    </citation>
    <scope>NUCLEOTIDE SEQUENCE [LARGE SCALE GENOMIC DNA]</scope>
    <source>
        <strain evidence="6 7">DSM 27194</strain>
    </source>
</reference>
<dbReference type="SUPFAM" id="SSF48366">
    <property type="entry name" value="Ras GEF"/>
    <property type="match status" value="1"/>
</dbReference>
<dbReference type="RefSeq" id="XP_028476833.1">
    <property type="nucleotide sequence ID" value="XM_028622940.1"/>
</dbReference>
<keyword evidence="1 2" id="KW-0344">Guanine-nucleotide releasing factor</keyword>
<dbReference type="InterPro" id="IPR027417">
    <property type="entry name" value="P-loop_NTPase"/>
</dbReference>
<evidence type="ECO:0000256" key="1">
    <source>
        <dbReference type="ARBA" id="ARBA00022658"/>
    </source>
</evidence>
<evidence type="ECO:0000256" key="3">
    <source>
        <dbReference type="SAM" id="MobiDB-lite"/>
    </source>
</evidence>
<feature type="compositionally biased region" description="Low complexity" evidence="3">
    <location>
        <begin position="581"/>
        <end position="598"/>
    </location>
</feature>
<dbReference type="Pfam" id="PF00618">
    <property type="entry name" value="RasGEF_N"/>
    <property type="match status" value="1"/>
</dbReference>
<dbReference type="Gene3D" id="1.10.840.10">
    <property type="entry name" value="Ras guanine-nucleotide exchange factors catalytic domain"/>
    <property type="match status" value="1"/>
</dbReference>
<dbReference type="GO" id="GO:0005085">
    <property type="term" value="F:guanyl-nucleotide exchange factor activity"/>
    <property type="evidence" value="ECO:0007669"/>
    <property type="project" value="UniProtKB-KW"/>
</dbReference>
<feature type="region of interest" description="Disordered" evidence="3">
    <location>
        <begin position="1"/>
        <end position="109"/>
    </location>
</feature>